<dbReference type="SUPFAM" id="SSF53098">
    <property type="entry name" value="Ribonuclease H-like"/>
    <property type="match status" value="1"/>
</dbReference>
<dbReference type="PANTHER" id="PTHR46889:SF4">
    <property type="entry name" value="TRANSPOSASE INSO FOR INSERTION SEQUENCE ELEMENT IS911B-RELATED"/>
    <property type="match status" value="1"/>
</dbReference>
<dbReference type="Pfam" id="PF13333">
    <property type="entry name" value="rve_2"/>
    <property type="match status" value="1"/>
</dbReference>
<accession>A0A811GDH5</accession>
<dbReference type="NCBIfam" id="NF033516">
    <property type="entry name" value="transpos_IS3"/>
    <property type="match status" value="1"/>
</dbReference>
<dbReference type="InterPro" id="IPR050900">
    <property type="entry name" value="Transposase_IS3/IS150/IS904"/>
</dbReference>
<dbReference type="AlphaFoldDB" id="A0A811GDH5"/>
<dbReference type="PROSITE" id="PS50994">
    <property type="entry name" value="INTEGRASE"/>
    <property type="match status" value="1"/>
</dbReference>
<dbReference type="InterPro" id="IPR048020">
    <property type="entry name" value="Transpos_IS3"/>
</dbReference>
<name>A0A811GDH5_CORDP</name>
<comment type="caution">
    <text evidence="2">The sequence shown here is derived from an EMBL/GenBank/DDBJ whole genome shotgun (WGS) entry which is preliminary data.</text>
</comment>
<dbReference type="GO" id="GO:0003676">
    <property type="term" value="F:nucleic acid binding"/>
    <property type="evidence" value="ECO:0007669"/>
    <property type="project" value="InterPro"/>
</dbReference>
<dbReference type="PANTHER" id="PTHR46889">
    <property type="entry name" value="TRANSPOSASE INSF FOR INSERTION SEQUENCE IS3B-RELATED"/>
    <property type="match status" value="1"/>
</dbReference>
<sequence>MAHLDHCERVWDRGAIDKVWITDFTYLRSGEGWGYLIAIRDAHSKRVLGYAMGDEQNTDLVTQALAMAMDNRGNARPEAVVLHADRGCQFTSTQLPRFATNIGATLSMGRTGVCWDNAMAESFWASLKIEKFYRRAYATRRQVYSDISAWIEGFYNHKRIHSSIGMQSPIEYELALQQHTAQAA</sequence>
<gene>
    <name evidence="2" type="ORF">CIP107547_02266</name>
</gene>
<protein>
    <submittedName>
        <fullName evidence="2">IS3 family transposase</fullName>
    </submittedName>
</protein>
<proteinExistence type="predicted"/>
<dbReference type="InterPro" id="IPR036397">
    <property type="entry name" value="RNaseH_sf"/>
</dbReference>
<dbReference type="InterPro" id="IPR012337">
    <property type="entry name" value="RNaseH-like_sf"/>
</dbReference>
<dbReference type="EMBL" id="CADDAV010000029">
    <property type="protein sequence ID" value="CAB0620984.1"/>
    <property type="molecule type" value="Genomic_DNA"/>
</dbReference>
<feature type="domain" description="Integrase catalytic" evidence="1">
    <location>
        <begin position="10"/>
        <end position="177"/>
    </location>
</feature>
<reference evidence="2 3" key="1">
    <citation type="submission" date="2020-02" db="EMBL/GenBank/DDBJ databases">
        <authorList>
            <person name="Brisse S."/>
        </authorList>
    </citation>
    <scope>NUCLEOTIDE SEQUENCE [LARGE SCALE GENOMIC DNA]</scope>
    <source>
        <strain evidence="2">CIP107547</strain>
    </source>
</reference>
<dbReference type="Gene3D" id="3.30.420.10">
    <property type="entry name" value="Ribonuclease H-like superfamily/Ribonuclease H"/>
    <property type="match status" value="1"/>
</dbReference>
<evidence type="ECO:0000313" key="2">
    <source>
        <dbReference type="EMBL" id="CAB0620984.1"/>
    </source>
</evidence>
<evidence type="ECO:0000313" key="3">
    <source>
        <dbReference type="Proteomes" id="UP000480222"/>
    </source>
</evidence>
<dbReference type="Pfam" id="PF00665">
    <property type="entry name" value="rve"/>
    <property type="match status" value="1"/>
</dbReference>
<dbReference type="InterPro" id="IPR001584">
    <property type="entry name" value="Integrase_cat-core"/>
</dbReference>
<organism evidence="2 3">
    <name type="scientific">Corynebacterium diphtheriae</name>
    <dbReference type="NCBI Taxonomy" id="1717"/>
    <lineage>
        <taxon>Bacteria</taxon>
        <taxon>Bacillati</taxon>
        <taxon>Actinomycetota</taxon>
        <taxon>Actinomycetes</taxon>
        <taxon>Mycobacteriales</taxon>
        <taxon>Corynebacteriaceae</taxon>
        <taxon>Corynebacterium</taxon>
    </lineage>
</organism>
<dbReference type="Proteomes" id="UP000480222">
    <property type="component" value="Unassembled WGS sequence"/>
</dbReference>
<evidence type="ECO:0000259" key="1">
    <source>
        <dbReference type="PROSITE" id="PS50994"/>
    </source>
</evidence>
<dbReference type="GO" id="GO:0015074">
    <property type="term" value="P:DNA integration"/>
    <property type="evidence" value="ECO:0007669"/>
    <property type="project" value="InterPro"/>
</dbReference>